<feature type="domain" description="Acyl-CoA oxidase C-terminal" evidence="12">
    <location>
        <begin position="507"/>
        <end position="645"/>
    </location>
</feature>
<dbReference type="GO" id="GO:0033540">
    <property type="term" value="P:fatty acid beta-oxidation using acyl-CoA oxidase"/>
    <property type="evidence" value="ECO:0007669"/>
    <property type="project" value="TreeGrafter"/>
</dbReference>
<evidence type="ECO:0000256" key="1">
    <source>
        <dbReference type="ARBA" id="ARBA00001974"/>
    </source>
</evidence>
<evidence type="ECO:0000256" key="10">
    <source>
        <dbReference type="ARBA" id="ARBA00023140"/>
    </source>
</evidence>
<dbReference type="GO" id="GO:0005504">
    <property type="term" value="F:fatty acid binding"/>
    <property type="evidence" value="ECO:0007669"/>
    <property type="project" value="TreeGrafter"/>
</dbReference>
<dbReference type="Proteomes" id="UP000199501">
    <property type="component" value="Unassembled WGS sequence"/>
</dbReference>
<comment type="similarity">
    <text evidence="3">Belongs to the acyl-CoA oxidase family.</text>
</comment>
<keyword evidence="8" id="KW-0560">Oxidoreductase</keyword>
<dbReference type="PANTHER" id="PTHR10909:SF382">
    <property type="entry name" value="ACYL-COENZYME A OXIDASE"/>
    <property type="match status" value="1"/>
</dbReference>
<dbReference type="FunFam" id="1.20.140.10:FF:000007">
    <property type="entry name" value="Acyl-coenzyme A oxidase"/>
    <property type="match status" value="1"/>
</dbReference>
<keyword evidence="5" id="KW-0285">Flavoprotein</keyword>
<feature type="region of interest" description="Disordered" evidence="11">
    <location>
        <begin position="362"/>
        <end position="382"/>
    </location>
</feature>
<dbReference type="Pfam" id="PF01756">
    <property type="entry name" value="ACOX"/>
    <property type="match status" value="1"/>
</dbReference>
<name>A0A1G6KGI9_9PSEU</name>
<evidence type="ECO:0000256" key="11">
    <source>
        <dbReference type="SAM" id="MobiDB-lite"/>
    </source>
</evidence>
<keyword evidence="16" id="KW-1185">Reference proteome</keyword>
<dbReference type="SUPFAM" id="SSF56645">
    <property type="entry name" value="Acyl-CoA dehydrogenase NM domain-like"/>
    <property type="match status" value="1"/>
</dbReference>
<evidence type="ECO:0000256" key="7">
    <source>
        <dbReference type="ARBA" id="ARBA00022832"/>
    </source>
</evidence>
<keyword evidence="10" id="KW-0576">Peroxisome</keyword>
<dbReference type="InterPro" id="IPR002655">
    <property type="entry name" value="Acyl-CoA_oxidase_C"/>
</dbReference>
<evidence type="ECO:0000259" key="14">
    <source>
        <dbReference type="Pfam" id="PF22924"/>
    </source>
</evidence>
<dbReference type="EMBL" id="FMZZ01000001">
    <property type="protein sequence ID" value="SDC30037.1"/>
    <property type="molecule type" value="Genomic_DNA"/>
</dbReference>
<dbReference type="GO" id="GO:0003997">
    <property type="term" value="F:acyl-CoA oxidase activity"/>
    <property type="evidence" value="ECO:0007669"/>
    <property type="project" value="UniProtKB-EC"/>
</dbReference>
<evidence type="ECO:0000313" key="16">
    <source>
        <dbReference type="Proteomes" id="UP000199501"/>
    </source>
</evidence>
<feature type="domain" description="Acyl-CoA oxidase C-alpha1" evidence="14">
    <location>
        <begin position="281"/>
        <end position="447"/>
    </location>
</feature>
<evidence type="ECO:0000256" key="3">
    <source>
        <dbReference type="ARBA" id="ARBA00006288"/>
    </source>
</evidence>
<dbReference type="OrthoDB" id="1144545at2"/>
<dbReference type="GO" id="GO:0055088">
    <property type="term" value="P:lipid homeostasis"/>
    <property type="evidence" value="ECO:0007669"/>
    <property type="project" value="TreeGrafter"/>
</dbReference>
<evidence type="ECO:0000313" key="15">
    <source>
        <dbReference type="EMBL" id="SDC30037.1"/>
    </source>
</evidence>
<reference evidence="16" key="1">
    <citation type="submission" date="2016-10" db="EMBL/GenBank/DDBJ databases">
        <authorList>
            <person name="Varghese N."/>
            <person name="Submissions S."/>
        </authorList>
    </citation>
    <scope>NUCLEOTIDE SEQUENCE [LARGE SCALE GENOMIC DNA]</scope>
    <source>
        <strain evidence="16">IBRC-M 10403</strain>
    </source>
</reference>
<proteinExistence type="inferred from homology"/>
<dbReference type="FunFam" id="1.20.140.10:FF:000010">
    <property type="entry name" value="Acyl-coenzyme A oxidase"/>
    <property type="match status" value="1"/>
</dbReference>
<feature type="compositionally biased region" description="Basic and acidic residues" evidence="11">
    <location>
        <begin position="666"/>
        <end position="676"/>
    </location>
</feature>
<evidence type="ECO:0000256" key="4">
    <source>
        <dbReference type="ARBA" id="ARBA00012870"/>
    </source>
</evidence>
<dbReference type="Pfam" id="PF22924">
    <property type="entry name" value="ACOX_C_alpha1"/>
    <property type="match status" value="1"/>
</dbReference>
<dbReference type="GO" id="GO:0071949">
    <property type="term" value="F:FAD binding"/>
    <property type="evidence" value="ECO:0007669"/>
    <property type="project" value="InterPro"/>
</dbReference>
<dbReference type="InterPro" id="IPR046373">
    <property type="entry name" value="Acyl-CoA_Oxase/DH_mid-dom_sf"/>
</dbReference>
<evidence type="ECO:0000259" key="13">
    <source>
        <dbReference type="Pfam" id="PF02770"/>
    </source>
</evidence>
<dbReference type="Gene3D" id="1.10.540.10">
    <property type="entry name" value="Acyl-CoA dehydrogenase/oxidase, N-terminal domain"/>
    <property type="match status" value="1"/>
</dbReference>
<dbReference type="SUPFAM" id="SSF47203">
    <property type="entry name" value="Acyl-CoA dehydrogenase C-terminal domain-like"/>
    <property type="match status" value="2"/>
</dbReference>
<dbReference type="InterPro" id="IPR036250">
    <property type="entry name" value="AcylCo_DH-like_C"/>
</dbReference>
<sequence>MDIPTTPPVPAATLTGLLDGRWAHVRRDARTRMAAAPSPRTYDLSTEQHRAQVLAELRALAASGYPRTGFAKRHGGGGDPGGFLTAFEMLGFGDLSVMVKAGVQWGLFGGAVEALGTERHHERHLRAIMSGDLLGCFAMTEAGHGSDVQHLRTTATYDPATAEFVVHTPHEAARKEYIGNAARDGRLAVVFAQLVTGGESHGVHALLVPIRDEHGGPAPGVRIEDCGRKAGLNGVDNGRLWFDQVRVPREALLDRYGAVAVDGTYRSPIEGDSRRFFTMLGTLIRGRISVAGAAGSATKSALTIAIRYGLARRQFERPGSSDEVVILDYLAHQRKLLPALASAYALHFAQDELVATLHELSDPAHADSGDDDPRDRRGRELESRAAGLKAVATWHATRTIQACREACGGAGYLAENRLPQLKADTDVFTTFEGDNTVLLQLVAKGLLTGYQQHLHELGSVGMARFIAEKFVGVVIERTAARSLIDRLVTAVTPQDEETDLLDRGWHLKLFEDREEHVLDTLARRLRRAGDADADPFEVFNDAQDHVLRAARAHIDRIVLEAFVAAIDRCPDQDAAALLDRVCDLHVLSTVEADLDWFLGHGRLTAARAKAVTGAVNALCKALRGHAEVLVDAFAIPDALIDAPIALGAESDRQRAQSSRHGVALPRTEDSGKAAAP</sequence>
<dbReference type="AlphaFoldDB" id="A0A1G6KGI9"/>
<dbReference type="InterPro" id="IPR037069">
    <property type="entry name" value="AcylCoA_DH/ox_N_sf"/>
</dbReference>
<dbReference type="EC" id="1.3.3.6" evidence="4"/>
<comment type="cofactor">
    <cofactor evidence="1">
        <name>FAD</name>
        <dbReference type="ChEBI" id="CHEBI:57692"/>
    </cofactor>
</comment>
<evidence type="ECO:0000256" key="5">
    <source>
        <dbReference type="ARBA" id="ARBA00022630"/>
    </source>
</evidence>
<comment type="subcellular location">
    <subcellularLocation>
        <location evidence="2">Peroxisome</location>
    </subcellularLocation>
</comment>
<dbReference type="InterPro" id="IPR006091">
    <property type="entry name" value="Acyl-CoA_Oxase/DH_mid-dom"/>
</dbReference>
<dbReference type="InterPro" id="IPR009100">
    <property type="entry name" value="AcylCoA_DH/oxidase_NM_dom_sf"/>
</dbReference>
<dbReference type="FunFam" id="2.40.110.10:FF:000005">
    <property type="entry name" value="Acyl-coenzyme A oxidase"/>
    <property type="match status" value="1"/>
</dbReference>
<dbReference type="PIRSF" id="PIRSF000168">
    <property type="entry name" value="Acyl-CoA_oxidase"/>
    <property type="match status" value="1"/>
</dbReference>
<dbReference type="Pfam" id="PF02770">
    <property type="entry name" value="Acyl-CoA_dh_M"/>
    <property type="match status" value="1"/>
</dbReference>
<evidence type="ECO:0000256" key="9">
    <source>
        <dbReference type="ARBA" id="ARBA00023098"/>
    </source>
</evidence>
<gene>
    <name evidence="15" type="ORF">SAMN05216174_101898</name>
</gene>
<protein>
    <recommendedName>
        <fullName evidence="4">acyl-CoA oxidase</fullName>
        <ecNumber evidence="4">1.3.3.6</ecNumber>
    </recommendedName>
</protein>
<dbReference type="PANTHER" id="PTHR10909">
    <property type="entry name" value="ELECTRON TRANSPORT OXIDOREDUCTASE"/>
    <property type="match status" value="1"/>
</dbReference>
<keyword evidence="9" id="KW-0443">Lipid metabolism</keyword>
<dbReference type="Gene3D" id="2.40.110.10">
    <property type="entry name" value="Butyryl-CoA Dehydrogenase, subunit A, domain 2"/>
    <property type="match status" value="1"/>
</dbReference>
<evidence type="ECO:0000259" key="12">
    <source>
        <dbReference type="Pfam" id="PF01756"/>
    </source>
</evidence>
<keyword evidence="7" id="KW-0276">Fatty acid metabolism</keyword>
<accession>A0A1G6KGI9</accession>
<keyword evidence="6" id="KW-0274">FAD</keyword>
<evidence type="ECO:0000256" key="8">
    <source>
        <dbReference type="ARBA" id="ARBA00023002"/>
    </source>
</evidence>
<dbReference type="Gene3D" id="1.20.140.10">
    <property type="entry name" value="Butyryl-CoA Dehydrogenase, subunit A, domain 3"/>
    <property type="match status" value="2"/>
</dbReference>
<evidence type="ECO:0000256" key="2">
    <source>
        <dbReference type="ARBA" id="ARBA00004275"/>
    </source>
</evidence>
<evidence type="ECO:0000256" key="6">
    <source>
        <dbReference type="ARBA" id="ARBA00022827"/>
    </source>
</evidence>
<dbReference type="STRING" id="1271860.SAMN05216174_101898"/>
<organism evidence="15 16">
    <name type="scientific">Actinokineospora iranica</name>
    <dbReference type="NCBI Taxonomy" id="1271860"/>
    <lineage>
        <taxon>Bacteria</taxon>
        <taxon>Bacillati</taxon>
        <taxon>Actinomycetota</taxon>
        <taxon>Actinomycetes</taxon>
        <taxon>Pseudonocardiales</taxon>
        <taxon>Pseudonocardiaceae</taxon>
        <taxon>Actinokineospora</taxon>
    </lineage>
</organism>
<feature type="domain" description="Acyl-CoA oxidase/dehydrogenase middle" evidence="13">
    <location>
        <begin position="136"/>
        <end position="245"/>
    </location>
</feature>
<dbReference type="RefSeq" id="WP_091448315.1">
    <property type="nucleotide sequence ID" value="NZ_FMZZ01000001.1"/>
</dbReference>
<dbReference type="InterPro" id="IPR012258">
    <property type="entry name" value="Acyl-CoA_oxidase"/>
</dbReference>
<dbReference type="InterPro" id="IPR055060">
    <property type="entry name" value="ACOX_C_alpha1"/>
</dbReference>
<feature type="region of interest" description="Disordered" evidence="11">
    <location>
        <begin position="651"/>
        <end position="676"/>
    </location>
</feature>